<protein>
    <submittedName>
        <fullName evidence="4">Arylsulfatase</fullName>
    </submittedName>
</protein>
<evidence type="ECO:0000256" key="2">
    <source>
        <dbReference type="ARBA" id="ARBA00022801"/>
    </source>
</evidence>
<accession>A0ABW0IAD4</accession>
<evidence type="ECO:0000256" key="1">
    <source>
        <dbReference type="ARBA" id="ARBA00008779"/>
    </source>
</evidence>
<dbReference type="PANTHER" id="PTHR42693">
    <property type="entry name" value="ARYLSULFATASE FAMILY MEMBER"/>
    <property type="match status" value="1"/>
</dbReference>
<keyword evidence="2" id="KW-0378">Hydrolase</keyword>
<dbReference type="EMBL" id="JBHSMA010000004">
    <property type="protein sequence ID" value="MFC5410486.1"/>
    <property type="molecule type" value="Genomic_DNA"/>
</dbReference>
<evidence type="ECO:0000313" key="4">
    <source>
        <dbReference type="EMBL" id="MFC5410486.1"/>
    </source>
</evidence>
<dbReference type="Pfam" id="PF00884">
    <property type="entry name" value="Sulfatase"/>
    <property type="match status" value="1"/>
</dbReference>
<dbReference type="PANTHER" id="PTHR42693:SF53">
    <property type="entry name" value="ENDO-4-O-SULFATASE"/>
    <property type="match status" value="1"/>
</dbReference>
<dbReference type="CDD" id="cd16146">
    <property type="entry name" value="ARS_like"/>
    <property type="match status" value="1"/>
</dbReference>
<name>A0ABW0IAD4_9BACT</name>
<dbReference type="SUPFAM" id="SSF53649">
    <property type="entry name" value="Alkaline phosphatase-like"/>
    <property type="match status" value="1"/>
</dbReference>
<dbReference type="Gene3D" id="3.40.720.10">
    <property type="entry name" value="Alkaline Phosphatase, subunit A"/>
    <property type="match status" value="1"/>
</dbReference>
<dbReference type="InterPro" id="IPR000917">
    <property type="entry name" value="Sulfatase_N"/>
</dbReference>
<keyword evidence="5" id="KW-1185">Reference proteome</keyword>
<organism evidence="4 5">
    <name type="scientific">Larkinella bovis</name>
    <dbReference type="NCBI Taxonomy" id="683041"/>
    <lineage>
        <taxon>Bacteria</taxon>
        <taxon>Pseudomonadati</taxon>
        <taxon>Bacteroidota</taxon>
        <taxon>Cytophagia</taxon>
        <taxon>Cytophagales</taxon>
        <taxon>Spirosomataceae</taxon>
        <taxon>Larkinella</taxon>
    </lineage>
</organism>
<dbReference type="Proteomes" id="UP001596106">
    <property type="component" value="Unassembled WGS sequence"/>
</dbReference>
<proteinExistence type="inferred from homology"/>
<dbReference type="RefSeq" id="WP_379846100.1">
    <property type="nucleotide sequence ID" value="NZ_JBHSMA010000004.1"/>
</dbReference>
<comment type="similarity">
    <text evidence="1">Belongs to the sulfatase family.</text>
</comment>
<feature type="domain" description="Sulfatase N-terminal" evidence="3">
    <location>
        <begin position="26"/>
        <end position="339"/>
    </location>
</feature>
<reference evidence="5" key="1">
    <citation type="journal article" date="2019" name="Int. J. Syst. Evol. Microbiol.">
        <title>The Global Catalogue of Microorganisms (GCM) 10K type strain sequencing project: providing services to taxonomists for standard genome sequencing and annotation.</title>
        <authorList>
            <consortium name="The Broad Institute Genomics Platform"/>
            <consortium name="The Broad Institute Genome Sequencing Center for Infectious Disease"/>
            <person name="Wu L."/>
            <person name="Ma J."/>
        </authorList>
    </citation>
    <scope>NUCLEOTIDE SEQUENCE [LARGE SCALE GENOMIC DNA]</scope>
    <source>
        <strain evidence="5">CCUG 55250</strain>
    </source>
</reference>
<sequence>MNALKRIIGLIGICWLTILNVNAQRPNIVLILTDDQGYGDLGCTGNPWIQTPNIDQLYARSIRFTDFHVATTCAPTRAGLLTGKNCNRVGAWHTIQGRQILRKEEQTLAQLLKNAGYRTGIFGKWHLGDNYPFRPQDRGFDEVLIHGGGGVTQTPDFWENDYFDDTYYHNGKPQKYAGYCTDVWFQEATKFIQSNRKNPFFCYIATNAPHSPFNVDEKYSKPYENNPAIPNANFYGMITNIDEQVGRLVEQLKKDGLYENTIFIFMTDNGTSAGVRFDENRKVVAGYNAGMRGTKASPYDGGHRVPFILHWPKGGIKQGKDIHQLAAYTDVVPTLLDLCKVPKPKSIDFDGISLKPWIQQNPVKTIERVLVADVQREEFLVKWKQSAVMTPQWRLINGTELYDITQDKAQEKSVAQQHPDVVARLKEAYEKWWEKVSIKADEYSRVEVGTPFEPITQLTAHDLHTEAGFPAWNQDMVRGGTGVGGFWALNVAKAGRYQIELRRYPIESGLSLGASAKQGSDVPGGKPYTAGKPLTIQKARLKLGEKQLEQAVSNTEVASVFTLELEKGDLDLAASLLDAENKSYSPYYVYIKPL</sequence>
<gene>
    <name evidence="4" type="ORF">ACFPMF_14260</name>
</gene>
<evidence type="ECO:0000313" key="5">
    <source>
        <dbReference type="Proteomes" id="UP001596106"/>
    </source>
</evidence>
<evidence type="ECO:0000259" key="3">
    <source>
        <dbReference type="Pfam" id="PF00884"/>
    </source>
</evidence>
<dbReference type="InterPro" id="IPR017850">
    <property type="entry name" value="Alkaline_phosphatase_core_sf"/>
</dbReference>
<comment type="caution">
    <text evidence="4">The sequence shown here is derived from an EMBL/GenBank/DDBJ whole genome shotgun (WGS) entry which is preliminary data.</text>
</comment>
<dbReference type="Gene3D" id="3.30.1120.10">
    <property type="match status" value="1"/>
</dbReference>
<dbReference type="InterPro" id="IPR050738">
    <property type="entry name" value="Sulfatase"/>
</dbReference>